<proteinExistence type="predicted"/>
<dbReference type="AlphaFoldDB" id="A0ABD3VRI4"/>
<gene>
    <name evidence="2" type="ORF">ACJMK2_005493</name>
</gene>
<feature type="region of interest" description="Disordered" evidence="1">
    <location>
        <begin position="313"/>
        <end position="364"/>
    </location>
</feature>
<sequence>MSHVVSTKFGNRPLIQLPAVEVGTSKAPAVDSLIPVHQYHMPSRDSQTTAATFSHYPASEGHGGQYGGGRRRYTADIAYFNSDNRRGGYHTYPSSNIAADWKDFRNFPKPHQGPPSPHPPYSTVGGIAQPLVGQPAQYTNTSQYSAPPGQYNYGPAQYTQIGNPQLAPQPQVFQPDVHSYGNNYGNNSPNGTYGIPVSNNPNEKHIFYGPNGEVLPGPPNGHQFPGMNSAKNQEYYMDFEVEGTLEFGRLTSLSLGHGTPTFPKFPDFIVKELLKTYGHYAQTRVKIVARNGEYAIHAIPMVHQEPHILMAPPYTSKPHQLQSYDRQPDVETGSYRYNTADSQANYQRPDRHYRTPLIQTYPIGEDDPMAEYRWQKNDNR</sequence>
<comment type="caution">
    <text evidence="2">The sequence shown here is derived from an EMBL/GenBank/DDBJ whole genome shotgun (WGS) entry which is preliminary data.</text>
</comment>
<organism evidence="2 3">
    <name type="scientific">Sinanodonta woodiana</name>
    <name type="common">Chinese pond mussel</name>
    <name type="synonym">Anodonta woodiana</name>
    <dbReference type="NCBI Taxonomy" id="1069815"/>
    <lineage>
        <taxon>Eukaryota</taxon>
        <taxon>Metazoa</taxon>
        <taxon>Spiralia</taxon>
        <taxon>Lophotrochozoa</taxon>
        <taxon>Mollusca</taxon>
        <taxon>Bivalvia</taxon>
        <taxon>Autobranchia</taxon>
        <taxon>Heteroconchia</taxon>
        <taxon>Palaeoheterodonta</taxon>
        <taxon>Unionida</taxon>
        <taxon>Unionoidea</taxon>
        <taxon>Unionidae</taxon>
        <taxon>Unioninae</taxon>
        <taxon>Sinanodonta</taxon>
    </lineage>
</organism>
<dbReference type="EMBL" id="JBJQND010000010">
    <property type="protein sequence ID" value="KAL3863756.1"/>
    <property type="molecule type" value="Genomic_DNA"/>
</dbReference>
<evidence type="ECO:0000256" key="1">
    <source>
        <dbReference type="SAM" id="MobiDB-lite"/>
    </source>
</evidence>
<reference evidence="2 3" key="1">
    <citation type="submission" date="2024-11" db="EMBL/GenBank/DDBJ databases">
        <title>Chromosome-level genome assembly of the freshwater bivalve Anodonta woodiana.</title>
        <authorList>
            <person name="Chen X."/>
        </authorList>
    </citation>
    <scope>NUCLEOTIDE SEQUENCE [LARGE SCALE GENOMIC DNA]</scope>
    <source>
        <strain evidence="2">MN2024</strain>
        <tissue evidence="2">Gills</tissue>
    </source>
</reference>
<protein>
    <submittedName>
        <fullName evidence="2">Uncharacterized protein</fullName>
    </submittedName>
</protein>
<dbReference type="Proteomes" id="UP001634394">
    <property type="component" value="Unassembled WGS sequence"/>
</dbReference>
<evidence type="ECO:0000313" key="2">
    <source>
        <dbReference type="EMBL" id="KAL3863756.1"/>
    </source>
</evidence>
<feature type="compositionally biased region" description="Polar residues" evidence="1">
    <location>
        <begin position="335"/>
        <end position="346"/>
    </location>
</feature>
<accession>A0ABD3VRI4</accession>
<keyword evidence="3" id="KW-1185">Reference proteome</keyword>
<name>A0ABD3VRI4_SINWO</name>
<evidence type="ECO:0000313" key="3">
    <source>
        <dbReference type="Proteomes" id="UP001634394"/>
    </source>
</evidence>